<feature type="non-terminal residue" evidence="4">
    <location>
        <position position="1"/>
    </location>
</feature>
<dbReference type="InterPro" id="IPR008278">
    <property type="entry name" value="4-PPantetheinyl_Trfase_dom"/>
</dbReference>
<dbReference type="FunFam" id="3.90.470.20:FF:000003">
    <property type="entry name" value="L-aminoadipate-semialdehyde dehydrogenase-phosphopantetheinyl transferase"/>
    <property type="match status" value="1"/>
</dbReference>
<dbReference type="GO" id="GO:0000287">
    <property type="term" value="F:magnesium ion binding"/>
    <property type="evidence" value="ECO:0007669"/>
    <property type="project" value="InterPro"/>
</dbReference>
<dbReference type="EMBL" id="JAGKQH010000018">
    <property type="protein sequence ID" value="KAG6573886.1"/>
    <property type="molecule type" value="Genomic_DNA"/>
</dbReference>
<sequence length="381" mass="43139">MERGVQRWAVDISEWNPSPPEFSSALNLLPRHEHSSILRFFKMEDRKRALVSRLLQYVLVHNILKIPYDEIIIKRTLEGKPYLECDKVGSEFPNFNFNVSHHGAYVVIASEPLCLVGLDVVSYTIPQNEDTIAFVKNFSSYFSSLEWKNIMNASSSSSSSVLVEFYRYWSLKEAYVKAIGSGMMAYGLEQVEFLHDGWNNIRAKVGGEILKEWRFWLSEMGNRHCVAVAKGHPRSATESYRRTLTRTEFEPDEYRAGLLLPNISFVSKSVEQLISISMEPPATCRTATTLRPQASAFPVGFCSAHHHELKSDGYTRGGGLKRPSPAYHERCRRSFLSINGGSLKKENQCLKGTGVFGVVFVHYIGSRDCISILHLPSRSDS</sequence>
<reference evidence="4 5" key="1">
    <citation type="journal article" date="2021" name="Hortic Res">
        <title>The domestication of Cucurbita argyrosperma as revealed by the genome of its wild relative.</title>
        <authorList>
            <person name="Barrera-Redondo J."/>
            <person name="Sanchez-de la Vega G."/>
            <person name="Aguirre-Liguori J.A."/>
            <person name="Castellanos-Morales G."/>
            <person name="Gutierrez-Guerrero Y.T."/>
            <person name="Aguirre-Dugua X."/>
            <person name="Aguirre-Planter E."/>
            <person name="Tenaillon M.I."/>
            <person name="Lira-Saade R."/>
            <person name="Eguiarte L.E."/>
        </authorList>
    </citation>
    <scope>NUCLEOTIDE SEQUENCE [LARGE SCALE GENOMIC DNA]</scope>
    <source>
        <strain evidence="4">JBR-2021</strain>
    </source>
</reference>
<dbReference type="InterPro" id="IPR055066">
    <property type="entry name" value="AASDHPPT_N"/>
</dbReference>
<evidence type="ECO:0000259" key="2">
    <source>
        <dbReference type="Pfam" id="PF01648"/>
    </source>
</evidence>
<dbReference type="GO" id="GO:0005829">
    <property type="term" value="C:cytosol"/>
    <property type="evidence" value="ECO:0007669"/>
    <property type="project" value="TreeGrafter"/>
</dbReference>
<dbReference type="Pfam" id="PF22624">
    <property type="entry name" value="AASDHPPT_N"/>
    <property type="match status" value="1"/>
</dbReference>
<protein>
    <submittedName>
        <fullName evidence="4">L-aminoadipate-semialdehyde dehydrogenase-phosphopantetheinyl transferase</fullName>
    </submittedName>
</protein>
<dbReference type="Pfam" id="PF01648">
    <property type="entry name" value="ACPS"/>
    <property type="match status" value="1"/>
</dbReference>
<feature type="domain" description="4'-phosphopantetheinyl transferase N-terminal" evidence="3">
    <location>
        <begin position="14"/>
        <end position="112"/>
    </location>
</feature>
<name>A0AAV6M2L9_9ROSI</name>
<proteinExistence type="predicted"/>
<evidence type="ECO:0000313" key="4">
    <source>
        <dbReference type="EMBL" id="KAG6573886.1"/>
    </source>
</evidence>
<dbReference type="PANTHER" id="PTHR12215">
    <property type="entry name" value="PHOSPHOPANTETHEINE TRANSFERASE"/>
    <property type="match status" value="1"/>
</dbReference>
<accession>A0AAV6M2L9</accession>
<feature type="domain" description="4'-phosphopantetheinyl transferase" evidence="2">
    <location>
        <begin position="116"/>
        <end position="229"/>
    </location>
</feature>
<dbReference type="GO" id="GO:0008897">
    <property type="term" value="F:holo-[acyl-carrier-protein] synthase activity"/>
    <property type="evidence" value="ECO:0007669"/>
    <property type="project" value="InterPro"/>
</dbReference>
<dbReference type="Proteomes" id="UP000685013">
    <property type="component" value="Chromosome 18"/>
</dbReference>
<keyword evidence="5" id="KW-1185">Reference proteome</keyword>
<evidence type="ECO:0000259" key="3">
    <source>
        <dbReference type="Pfam" id="PF22624"/>
    </source>
</evidence>
<comment type="caution">
    <text evidence="4">The sequence shown here is derived from an EMBL/GenBank/DDBJ whole genome shotgun (WGS) entry which is preliminary data.</text>
</comment>
<dbReference type="PANTHER" id="PTHR12215:SF10">
    <property type="entry name" value="L-AMINOADIPATE-SEMIALDEHYDE DEHYDROGENASE-PHOSPHOPANTETHEINYL TRANSFERASE"/>
    <property type="match status" value="1"/>
</dbReference>
<organism evidence="4 5">
    <name type="scientific">Cucurbita argyrosperma subsp. sororia</name>
    <dbReference type="NCBI Taxonomy" id="37648"/>
    <lineage>
        <taxon>Eukaryota</taxon>
        <taxon>Viridiplantae</taxon>
        <taxon>Streptophyta</taxon>
        <taxon>Embryophyta</taxon>
        <taxon>Tracheophyta</taxon>
        <taxon>Spermatophyta</taxon>
        <taxon>Magnoliopsida</taxon>
        <taxon>eudicotyledons</taxon>
        <taxon>Gunneridae</taxon>
        <taxon>Pentapetalae</taxon>
        <taxon>rosids</taxon>
        <taxon>fabids</taxon>
        <taxon>Cucurbitales</taxon>
        <taxon>Cucurbitaceae</taxon>
        <taxon>Cucurbiteae</taxon>
        <taxon>Cucurbita</taxon>
    </lineage>
</organism>
<keyword evidence="1 4" id="KW-0808">Transferase</keyword>
<dbReference type="InterPro" id="IPR050559">
    <property type="entry name" value="P-Pant_transferase_sf"/>
</dbReference>
<dbReference type="AlphaFoldDB" id="A0AAV6M2L9"/>
<evidence type="ECO:0000313" key="5">
    <source>
        <dbReference type="Proteomes" id="UP000685013"/>
    </source>
</evidence>
<dbReference type="FunFam" id="3.90.470.20:FF:000013">
    <property type="entry name" value="L-aminoadipate-semialdehyde dehydrogenase-phosphopantetheinyl transferase"/>
    <property type="match status" value="1"/>
</dbReference>
<dbReference type="GO" id="GO:0019878">
    <property type="term" value="P:lysine biosynthetic process via aminoadipic acid"/>
    <property type="evidence" value="ECO:0007669"/>
    <property type="project" value="TreeGrafter"/>
</dbReference>
<evidence type="ECO:0000256" key="1">
    <source>
        <dbReference type="ARBA" id="ARBA00022679"/>
    </source>
</evidence>
<gene>
    <name evidence="4" type="primary">aasdhppt</name>
    <name evidence="4" type="ORF">SDJN03_27773</name>
</gene>